<accession>A0A2N3YHB3</accession>
<proteinExistence type="predicted"/>
<dbReference type="InterPro" id="IPR006311">
    <property type="entry name" value="TAT_signal"/>
</dbReference>
<sequence length="323" mass="34261">MARTTPGGRRARRRAAAALTALVAVVALAAPAWAYTEVAYARRGTTMTESPPGSIGSVRATLVLENLAAGDVRLLRAQSVTYRGTPDRNALAQKITCEKPDGTIVSESWTGTNLLAVNGLQPLAQRLLFVAPAAGTYYCRERIYVNSHYAQPARATLYSAFVGDVAGPVAAEKVIPATPLRGAVVFFSGTDTTAHRVLPISRYLPPAGATRLQVRNDVFFTNCYGSGGAGCPRGSFPPSGKSTYTHQAFLVPSSPACPVASTTRVTRTFDYLLHHQGGSLDVVAPLPAGGCGSWSSYVVVRRVSGLPFVVQLYPYSQAFMYAS</sequence>
<feature type="chain" id="PRO_5014684887" evidence="1">
    <location>
        <begin position="30"/>
        <end position="323"/>
    </location>
</feature>
<comment type="caution">
    <text evidence="2">The sequence shown here is derived from an EMBL/GenBank/DDBJ whole genome shotgun (WGS) entry which is preliminary data.</text>
</comment>
<name>A0A2N3YHB3_9MICO</name>
<keyword evidence="3" id="KW-1185">Reference proteome</keyword>
<evidence type="ECO:0000313" key="2">
    <source>
        <dbReference type="EMBL" id="PKW26233.1"/>
    </source>
</evidence>
<evidence type="ECO:0000256" key="1">
    <source>
        <dbReference type="SAM" id="SignalP"/>
    </source>
</evidence>
<dbReference type="EMBL" id="PJNE01000001">
    <property type="protein sequence ID" value="PKW26233.1"/>
    <property type="molecule type" value="Genomic_DNA"/>
</dbReference>
<organism evidence="2 3">
    <name type="scientific">Phycicoccus duodecadis</name>
    <dbReference type="NCBI Taxonomy" id="173053"/>
    <lineage>
        <taxon>Bacteria</taxon>
        <taxon>Bacillati</taxon>
        <taxon>Actinomycetota</taxon>
        <taxon>Actinomycetes</taxon>
        <taxon>Micrococcales</taxon>
        <taxon>Intrasporangiaceae</taxon>
        <taxon>Phycicoccus</taxon>
    </lineage>
</organism>
<evidence type="ECO:0000313" key="3">
    <source>
        <dbReference type="Proteomes" id="UP000233781"/>
    </source>
</evidence>
<dbReference type="AlphaFoldDB" id="A0A2N3YHB3"/>
<dbReference type="PROSITE" id="PS51318">
    <property type="entry name" value="TAT"/>
    <property type="match status" value="1"/>
</dbReference>
<protein>
    <submittedName>
        <fullName evidence="2">Uncharacterized protein</fullName>
    </submittedName>
</protein>
<keyword evidence="1" id="KW-0732">Signal</keyword>
<feature type="signal peptide" evidence="1">
    <location>
        <begin position="1"/>
        <end position="29"/>
    </location>
</feature>
<dbReference type="Proteomes" id="UP000233781">
    <property type="component" value="Unassembled WGS sequence"/>
</dbReference>
<reference evidence="2 3" key="1">
    <citation type="submission" date="2017-12" db="EMBL/GenBank/DDBJ databases">
        <title>Sequencing the genomes of 1000 Actinobacteria strains.</title>
        <authorList>
            <person name="Klenk H.-P."/>
        </authorList>
    </citation>
    <scope>NUCLEOTIDE SEQUENCE [LARGE SCALE GENOMIC DNA]</scope>
    <source>
        <strain evidence="2 3">DSM 12806</strain>
    </source>
</reference>
<gene>
    <name evidence="2" type="ORF">ATL31_1039</name>
</gene>